<dbReference type="PANTHER" id="PTHR36930">
    <property type="entry name" value="METAL-SULFUR CLUSTER BIOSYNTHESIS PROTEINS YUAD-RELATED"/>
    <property type="match status" value="1"/>
</dbReference>
<proteinExistence type="predicted"/>
<dbReference type="AlphaFoldDB" id="A0A1M4WKN9"/>
<evidence type="ECO:0000313" key="2">
    <source>
        <dbReference type="EMBL" id="SHE81776.1"/>
    </source>
</evidence>
<feature type="domain" description="MOSC" evidence="1">
    <location>
        <begin position="18"/>
        <end position="143"/>
    </location>
</feature>
<evidence type="ECO:0000259" key="1">
    <source>
        <dbReference type="PROSITE" id="PS51340"/>
    </source>
</evidence>
<dbReference type="PANTHER" id="PTHR36930:SF1">
    <property type="entry name" value="MOSC DOMAIN-CONTAINING PROTEIN"/>
    <property type="match status" value="1"/>
</dbReference>
<keyword evidence="3" id="KW-1185">Reference proteome</keyword>
<protein>
    <recommendedName>
        <fullName evidence="1">MOSC domain-containing protein</fullName>
    </recommendedName>
</protein>
<dbReference type="SUPFAM" id="SSF50800">
    <property type="entry name" value="PK beta-barrel domain-like"/>
    <property type="match status" value="1"/>
</dbReference>
<dbReference type="STRING" id="1120975.SAMN02746064_01270"/>
<dbReference type="Gene3D" id="2.40.33.20">
    <property type="entry name" value="PK beta-barrel domain-like"/>
    <property type="match status" value="1"/>
</dbReference>
<dbReference type="GO" id="GO:0030151">
    <property type="term" value="F:molybdenum ion binding"/>
    <property type="evidence" value="ECO:0007669"/>
    <property type="project" value="InterPro"/>
</dbReference>
<dbReference type="OrthoDB" id="9789048at2"/>
<dbReference type="EMBL" id="FQTU01000007">
    <property type="protein sequence ID" value="SHE81776.1"/>
    <property type="molecule type" value="Genomic_DNA"/>
</dbReference>
<dbReference type="InterPro" id="IPR005302">
    <property type="entry name" value="MoCF_Sase_C"/>
</dbReference>
<dbReference type="GO" id="GO:0003824">
    <property type="term" value="F:catalytic activity"/>
    <property type="evidence" value="ECO:0007669"/>
    <property type="project" value="InterPro"/>
</dbReference>
<organism evidence="2 3">
    <name type="scientific">Alkalibacter saccharofermentans DSM 14828</name>
    <dbReference type="NCBI Taxonomy" id="1120975"/>
    <lineage>
        <taxon>Bacteria</taxon>
        <taxon>Bacillati</taxon>
        <taxon>Bacillota</taxon>
        <taxon>Clostridia</taxon>
        <taxon>Eubacteriales</taxon>
        <taxon>Eubacteriaceae</taxon>
        <taxon>Alkalibacter</taxon>
    </lineage>
</organism>
<dbReference type="PROSITE" id="PS51340">
    <property type="entry name" value="MOSC"/>
    <property type="match status" value="1"/>
</dbReference>
<dbReference type="Proteomes" id="UP000184251">
    <property type="component" value="Unassembled WGS sequence"/>
</dbReference>
<accession>A0A1M4WKN9</accession>
<gene>
    <name evidence="2" type="ORF">SAMN02746064_01270</name>
</gene>
<dbReference type="InterPro" id="IPR052716">
    <property type="entry name" value="MOSC_domain"/>
</dbReference>
<name>A0A1M4WKN9_9FIRM</name>
<evidence type="ECO:0000313" key="3">
    <source>
        <dbReference type="Proteomes" id="UP000184251"/>
    </source>
</evidence>
<dbReference type="InterPro" id="IPR011037">
    <property type="entry name" value="Pyrv_Knase-like_insert_dom_sf"/>
</dbReference>
<sequence>MGKVHKLQLKLTRGEEPSQVEELNLIAGEGIKGDAFSGDDENRQLTLMDYQARAENQDKADGFCLARFTENISLQDLEVSELEVGDKLLIGGTQLEITIAGKKCYPECPVYKREGNCGLWKKAAFAKVTKSGWIKVGDQALKR</sequence>
<reference evidence="2 3" key="1">
    <citation type="submission" date="2016-11" db="EMBL/GenBank/DDBJ databases">
        <authorList>
            <person name="Jaros S."/>
            <person name="Januszkiewicz K."/>
            <person name="Wedrychowicz H."/>
        </authorList>
    </citation>
    <scope>NUCLEOTIDE SEQUENCE [LARGE SCALE GENOMIC DNA]</scope>
    <source>
        <strain evidence="2 3">DSM 14828</strain>
    </source>
</reference>
<dbReference type="RefSeq" id="WP_073270253.1">
    <property type="nucleotide sequence ID" value="NZ_FQTU01000007.1"/>
</dbReference>
<dbReference type="GO" id="GO:0030170">
    <property type="term" value="F:pyridoxal phosphate binding"/>
    <property type="evidence" value="ECO:0007669"/>
    <property type="project" value="InterPro"/>
</dbReference>